<sequence length="587" mass="64199">MRKCLFGILTAAAMTPTSSVTAEKSSPLGVSGADWVWQSVYRQVRRAPTKEALLDAMDNLFRHSEVDGVEGISEQDYNLSTRLHSARHRGLYLSGHWFPYDLDGDLVVTRDEIEQVARYKALKSFAVDGVPITPTPEQLAKVQKKISETILLRLGQDAERFTMQDAIAASAEYEERKGNQPSKSDFVPLSLDRDGDARVSREEFGAAVLVAFGQLDSNGDDVIDKDEIAVAAAKVKQANAEMMKRRSEQRAEETYRAQLQACSLPRVTSDETLILISTNTHTGRALANIALDDGEETLVVAQVKIEPGKEKLAVAVTGLRGTVWRFSGAVDRLSHVIVGSPFSIGKREERVKIASGVTGVPDEKITFAQEPECLPYFTNLDEPRSKRSVRALTALTERAPDHVVSNATVGTISLPSLRIDNDAPFANAIPLTSEGPGAPLLRKFKKTFPGGVVNIDPAAVVTTGHAERRETLPRNAGFAQLLDQGVLKATGYDLTFQLGNTFITVQESDPNRKPPEDMPKDRIERFPSAFTILKKTRLPVGNCHQFAPKLTLAKGAPLPDFGACYPAIKIEDSGETLCKLHRGKCPK</sequence>
<dbReference type="OrthoDB" id="8360028at2"/>
<name>A0A545U322_9PROT</name>
<dbReference type="InterPro" id="IPR018247">
    <property type="entry name" value="EF_Hand_1_Ca_BS"/>
</dbReference>
<comment type="caution">
    <text evidence="1">The sequence shown here is derived from an EMBL/GenBank/DDBJ whole genome shotgun (WGS) entry which is preliminary data.</text>
</comment>
<dbReference type="SUPFAM" id="SSF47473">
    <property type="entry name" value="EF-hand"/>
    <property type="match status" value="1"/>
</dbReference>
<dbReference type="InterPro" id="IPR011992">
    <property type="entry name" value="EF-hand-dom_pair"/>
</dbReference>
<gene>
    <name evidence="1" type="ORF">FKG95_04390</name>
</gene>
<accession>A0A545U322</accession>
<dbReference type="EMBL" id="VHSH01000001">
    <property type="protein sequence ID" value="TQV83824.1"/>
    <property type="molecule type" value="Genomic_DNA"/>
</dbReference>
<dbReference type="PROSITE" id="PS00018">
    <property type="entry name" value="EF_HAND_1"/>
    <property type="match status" value="1"/>
</dbReference>
<dbReference type="AlphaFoldDB" id="A0A545U322"/>
<evidence type="ECO:0000313" key="1">
    <source>
        <dbReference type="EMBL" id="TQV83824.1"/>
    </source>
</evidence>
<dbReference type="Proteomes" id="UP000315252">
    <property type="component" value="Unassembled WGS sequence"/>
</dbReference>
<dbReference type="RefSeq" id="WP_142895059.1">
    <property type="nucleotide sequence ID" value="NZ_ML660052.1"/>
</dbReference>
<evidence type="ECO:0008006" key="3">
    <source>
        <dbReference type="Google" id="ProtNLM"/>
    </source>
</evidence>
<evidence type="ECO:0000313" key="2">
    <source>
        <dbReference type="Proteomes" id="UP000315252"/>
    </source>
</evidence>
<keyword evidence="2" id="KW-1185">Reference proteome</keyword>
<organism evidence="1 2">
    <name type="scientific">Denitrobaculum tricleocarpae</name>
    <dbReference type="NCBI Taxonomy" id="2591009"/>
    <lineage>
        <taxon>Bacteria</taxon>
        <taxon>Pseudomonadati</taxon>
        <taxon>Pseudomonadota</taxon>
        <taxon>Alphaproteobacteria</taxon>
        <taxon>Rhodospirillales</taxon>
        <taxon>Rhodospirillaceae</taxon>
        <taxon>Denitrobaculum</taxon>
    </lineage>
</organism>
<dbReference type="Gene3D" id="1.10.238.10">
    <property type="entry name" value="EF-hand"/>
    <property type="match status" value="1"/>
</dbReference>
<protein>
    <recommendedName>
        <fullName evidence="3">EF-hand domain-containing protein</fullName>
    </recommendedName>
</protein>
<proteinExistence type="predicted"/>
<reference evidence="1 2" key="1">
    <citation type="submission" date="2019-06" db="EMBL/GenBank/DDBJ databases">
        <title>Whole genome sequence for Rhodospirillaceae sp. R148.</title>
        <authorList>
            <person name="Wang G."/>
        </authorList>
    </citation>
    <scope>NUCLEOTIDE SEQUENCE [LARGE SCALE GENOMIC DNA]</scope>
    <source>
        <strain evidence="1 2">R148</strain>
    </source>
</reference>